<dbReference type="SMART" id="SM00867">
    <property type="entry name" value="YceI"/>
    <property type="match status" value="1"/>
</dbReference>
<reference evidence="2 3" key="1">
    <citation type="submission" date="2019-08" db="EMBL/GenBank/DDBJ databases">
        <title>Archangium and Cystobacter genomes.</title>
        <authorList>
            <person name="Chen I.-C.K."/>
            <person name="Wielgoss S."/>
        </authorList>
    </citation>
    <scope>NUCLEOTIDE SEQUENCE [LARGE SCALE GENOMIC DNA]</scope>
    <source>
        <strain evidence="2 3">Cbm 6</strain>
    </source>
</reference>
<proteinExistence type="predicted"/>
<keyword evidence="3" id="KW-1185">Reference proteome</keyword>
<accession>A0ABY9WKM0</accession>
<sequence>MANAIWNIDTTHSGIHFSVRHMVIAKVRGSFRSYSGTVALDEQDITASSVSVRIETASIDTGVEQRDTHLRSADFFDVEKFPAITFQSTKVEKSSGNGLRVTGNLTIRDVTREVVLEAEQLGIGKDPWGNVKAAFEAKTSVDRRDFGLQWNQALETGGVLVGEKVEITLELQAVKAQQGAEKAA</sequence>
<evidence type="ECO:0000313" key="2">
    <source>
        <dbReference type="EMBL" id="WNG44150.1"/>
    </source>
</evidence>
<evidence type="ECO:0000313" key="3">
    <source>
        <dbReference type="Proteomes" id="UP001611383"/>
    </source>
</evidence>
<organism evidence="2 3">
    <name type="scientific">Archangium minus</name>
    <dbReference type="NCBI Taxonomy" id="83450"/>
    <lineage>
        <taxon>Bacteria</taxon>
        <taxon>Pseudomonadati</taxon>
        <taxon>Myxococcota</taxon>
        <taxon>Myxococcia</taxon>
        <taxon>Myxococcales</taxon>
        <taxon>Cystobacterineae</taxon>
        <taxon>Archangiaceae</taxon>
        <taxon>Archangium</taxon>
    </lineage>
</organism>
<dbReference type="InterPro" id="IPR036761">
    <property type="entry name" value="TTHA0802/YceI-like_sf"/>
</dbReference>
<evidence type="ECO:0000259" key="1">
    <source>
        <dbReference type="SMART" id="SM00867"/>
    </source>
</evidence>
<dbReference type="Pfam" id="PF04264">
    <property type="entry name" value="YceI"/>
    <property type="match status" value="1"/>
</dbReference>
<dbReference type="PANTHER" id="PTHR34406">
    <property type="entry name" value="PROTEIN YCEI"/>
    <property type="match status" value="1"/>
</dbReference>
<dbReference type="SUPFAM" id="SSF101874">
    <property type="entry name" value="YceI-like"/>
    <property type="match status" value="1"/>
</dbReference>
<dbReference type="Gene3D" id="2.40.128.110">
    <property type="entry name" value="Lipid/polyisoprenoid-binding, YceI-like"/>
    <property type="match status" value="1"/>
</dbReference>
<name>A0ABY9WKM0_9BACT</name>
<dbReference type="RefSeq" id="WP_395816387.1">
    <property type="nucleotide sequence ID" value="NZ_CP043494.1"/>
</dbReference>
<protein>
    <submittedName>
        <fullName evidence="2">YceI family protein</fullName>
    </submittedName>
</protein>
<dbReference type="InterPro" id="IPR007372">
    <property type="entry name" value="Lipid/polyisoprenoid-bd_YceI"/>
</dbReference>
<feature type="domain" description="Lipid/polyisoprenoid-binding YceI-like" evidence="1">
    <location>
        <begin position="5"/>
        <end position="174"/>
    </location>
</feature>
<dbReference type="PANTHER" id="PTHR34406:SF1">
    <property type="entry name" value="PROTEIN YCEI"/>
    <property type="match status" value="1"/>
</dbReference>
<dbReference type="EMBL" id="CP043494">
    <property type="protein sequence ID" value="WNG44150.1"/>
    <property type="molecule type" value="Genomic_DNA"/>
</dbReference>
<dbReference type="Proteomes" id="UP001611383">
    <property type="component" value="Chromosome"/>
</dbReference>
<gene>
    <name evidence="2" type="ORF">F0U60_08560</name>
</gene>